<sequence length="339" mass="37824">MAGHPRLLLIVAQSARMLAQSARREGFTPRVADCFADIDTLEAADRFLKLSALDNLEAHQWLQAIITLSDDEPCWLICGTGIERFYPALLQLPPHIKFAGPSYECFEQICLPEKWITILDSLSLPHPPTTFQKKQTSNSKWLAKSAASWGGTHIVEANSVAESPDRYYQQYIEGISGSVLFLAAANDIQLLLFNQQFTRETNDFSLKAITNELQLNPNQRQFLHQALQKLTLRLALSGLMSLDFLLNPAGEIFLLEINPRPTASCQLLPATASIINWQLTGSTGFIPEATDELSKKSDSYGFVLPRNKSLFRLILTGQIIVMTCLPEEALLIRMTSFAV</sequence>
<accession>I1XGE0</accession>
<dbReference type="GO" id="GO:0046872">
    <property type="term" value="F:metal ion binding"/>
    <property type="evidence" value="ECO:0007669"/>
    <property type="project" value="InterPro"/>
</dbReference>
<dbReference type="Pfam" id="PF02655">
    <property type="entry name" value="ATP-grasp_3"/>
    <property type="match status" value="1"/>
</dbReference>
<dbReference type="GO" id="GO:0005524">
    <property type="term" value="F:ATP binding"/>
    <property type="evidence" value="ECO:0007669"/>
    <property type="project" value="UniProtKB-UniRule"/>
</dbReference>
<organism evidence="3 4">
    <name type="scientific">Methylophaga nitratireducenticrescens</name>
    <dbReference type="NCBI Taxonomy" id="754476"/>
    <lineage>
        <taxon>Bacteria</taxon>
        <taxon>Pseudomonadati</taxon>
        <taxon>Pseudomonadota</taxon>
        <taxon>Gammaproteobacteria</taxon>
        <taxon>Thiotrichales</taxon>
        <taxon>Piscirickettsiaceae</taxon>
        <taxon>Methylophaga</taxon>
    </lineage>
</organism>
<feature type="domain" description="ATP-grasp" evidence="2">
    <location>
        <begin position="234"/>
        <end position="294"/>
    </location>
</feature>
<dbReference type="eggNOG" id="COG2232">
    <property type="taxonomic scope" value="Bacteria"/>
</dbReference>
<name>I1XGE0_METNJ</name>
<dbReference type="EMBL" id="CP003390">
    <property type="protein sequence ID" value="AFI83459.1"/>
    <property type="molecule type" value="Genomic_DNA"/>
</dbReference>
<evidence type="ECO:0000259" key="2">
    <source>
        <dbReference type="PROSITE" id="PS50975"/>
    </source>
</evidence>
<dbReference type="KEGG" id="mej:Q7A_613"/>
<dbReference type="InterPro" id="IPR011761">
    <property type="entry name" value="ATP-grasp"/>
</dbReference>
<keyword evidence="1" id="KW-0067">ATP-binding</keyword>
<dbReference type="HOGENOM" id="CLU_057102_1_0_6"/>
<dbReference type="Proteomes" id="UP000009144">
    <property type="component" value="Chromosome"/>
</dbReference>
<evidence type="ECO:0000313" key="4">
    <source>
        <dbReference type="Proteomes" id="UP000009144"/>
    </source>
</evidence>
<dbReference type="SUPFAM" id="SSF56059">
    <property type="entry name" value="Glutathione synthetase ATP-binding domain-like"/>
    <property type="match status" value="1"/>
</dbReference>
<dbReference type="PATRIC" id="fig|754476.3.peg.604"/>
<evidence type="ECO:0000313" key="3">
    <source>
        <dbReference type="EMBL" id="AFI83459.1"/>
    </source>
</evidence>
<keyword evidence="1" id="KW-0547">Nucleotide-binding</keyword>
<reference evidence="3 4" key="2">
    <citation type="journal article" date="2013" name="Int. J. Syst. Evol. Microbiol.">
        <title>Methylophaga nitratireducenticrescens sp. nov. and Methylophaga frappieri sp. nov., isolated from the biofilm of the methanol-fed denitrification system treating the seawater at the Montreal Biodome.</title>
        <authorList>
            <person name="Villeneuve C."/>
            <person name="Martineau C."/>
            <person name="Mauffrey F."/>
            <person name="Villemur R."/>
        </authorList>
    </citation>
    <scope>NUCLEOTIDE SEQUENCE [LARGE SCALE GENOMIC DNA]</scope>
    <source>
        <strain evidence="3 4">JAM1</strain>
    </source>
</reference>
<reference evidence="3 4" key="1">
    <citation type="journal article" date="2012" name="J. Bacteriol.">
        <title>Complete genome sequences of Methylophaga sp. strain JAM1 and Methylophaga sp. strain JAM7.</title>
        <authorList>
            <person name="Villeneuve C."/>
            <person name="Martineau C."/>
            <person name="Mauffrey F."/>
            <person name="Villemur R."/>
        </authorList>
    </citation>
    <scope>NUCLEOTIDE SEQUENCE [LARGE SCALE GENOMIC DNA]</scope>
    <source>
        <strain evidence="3 4">JAM1</strain>
    </source>
</reference>
<dbReference type="STRING" id="754476.Q7A_613"/>
<dbReference type="InterPro" id="IPR003806">
    <property type="entry name" value="ATP-grasp_PylC-type"/>
</dbReference>
<dbReference type="PROSITE" id="PS50975">
    <property type="entry name" value="ATP_GRASP"/>
    <property type="match status" value="1"/>
</dbReference>
<dbReference type="Gene3D" id="3.30.470.20">
    <property type="entry name" value="ATP-grasp fold, B domain"/>
    <property type="match status" value="1"/>
</dbReference>
<evidence type="ECO:0000256" key="1">
    <source>
        <dbReference type="PROSITE-ProRule" id="PRU00409"/>
    </source>
</evidence>
<dbReference type="AlphaFoldDB" id="I1XGE0"/>
<gene>
    <name evidence="3" type="ordered locus">Q7A_613</name>
</gene>
<protein>
    <submittedName>
        <fullName evidence="3">ATP-grasp domain protein</fullName>
    </submittedName>
</protein>
<keyword evidence="4" id="KW-1185">Reference proteome</keyword>
<proteinExistence type="predicted"/>